<name>A0A6A6NV36_9PEZI</name>
<dbReference type="AlphaFoldDB" id="A0A6A6NV36"/>
<keyword evidence="3" id="KW-1185">Reference proteome</keyword>
<dbReference type="SMART" id="SM00355">
    <property type="entry name" value="ZnF_C2H2"/>
    <property type="match status" value="2"/>
</dbReference>
<evidence type="ECO:0000259" key="1">
    <source>
        <dbReference type="PROSITE" id="PS00028"/>
    </source>
</evidence>
<dbReference type="OrthoDB" id="654211at2759"/>
<evidence type="ECO:0000313" key="3">
    <source>
        <dbReference type="Proteomes" id="UP000799766"/>
    </source>
</evidence>
<feature type="domain" description="C2H2-type" evidence="1">
    <location>
        <begin position="44"/>
        <end position="67"/>
    </location>
</feature>
<dbReference type="PROSITE" id="PS00028">
    <property type="entry name" value="ZINC_FINGER_C2H2_1"/>
    <property type="match status" value="1"/>
</dbReference>
<reference evidence="2" key="1">
    <citation type="journal article" date="2020" name="Stud. Mycol.">
        <title>101 Dothideomycetes genomes: a test case for predicting lifestyles and emergence of pathogens.</title>
        <authorList>
            <person name="Haridas S."/>
            <person name="Albert R."/>
            <person name="Binder M."/>
            <person name="Bloem J."/>
            <person name="Labutti K."/>
            <person name="Salamov A."/>
            <person name="Andreopoulos B."/>
            <person name="Baker S."/>
            <person name="Barry K."/>
            <person name="Bills G."/>
            <person name="Bluhm B."/>
            <person name="Cannon C."/>
            <person name="Castanera R."/>
            <person name="Culley D."/>
            <person name="Daum C."/>
            <person name="Ezra D."/>
            <person name="Gonzalez J."/>
            <person name="Henrissat B."/>
            <person name="Kuo A."/>
            <person name="Liang C."/>
            <person name="Lipzen A."/>
            <person name="Lutzoni F."/>
            <person name="Magnuson J."/>
            <person name="Mondo S."/>
            <person name="Nolan M."/>
            <person name="Ohm R."/>
            <person name="Pangilinan J."/>
            <person name="Park H.-J."/>
            <person name="Ramirez L."/>
            <person name="Alfaro M."/>
            <person name="Sun H."/>
            <person name="Tritt A."/>
            <person name="Yoshinaga Y."/>
            <person name="Zwiers L.-H."/>
            <person name="Turgeon B."/>
            <person name="Goodwin S."/>
            <person name="Spatafora J."/>
            <person name="Crous P."/>
            <person name="Grigoriev I."/>
        </authorList>
    </citation>
    <scope>NUCLEOTIDE SEQUENCE</scope>
    <source>
        <strain evidence="2">ATCC 16933</strain>
    </source>
</reference>
<proteinExistence type="predicted"/>
<dbReference type="Proteomes" id="UP000799766">
    <property type="component" value="Unassembled WGS sequence"/>
</dbReference>
<accession>A0A6A6NV36</accession>
<sequence length="200" mass="23925">MPRIVDRKREKKFQCTYCQTDCLKFGDWKRHESERHNPKYFWTCPSVGCNARFAIDWRFAQHHKTKHNCVECKCAYQPSVRRRVEPAVEFWGCGFCLAEESLFDNWDARCGHVGRHFEHEGKTRQDWNNSLAVLNLLRRPDVRPFWIGKLHSVGYLEGMEFSPQLFRWAERHVDPLRQTLERTIDGNNISIVSSRKRWLQ</sequence>
<evidence type="ECO:0000313" key="2">
    <source>
        <dbReference type="EMBL" id="KAF2455438.1"/>
    </source>
</evidence>
<gene>
    <name evidence="2" type="ORF">BDY21DRAFT_373094</name>
</gene>
<dbReference type="EMBL" id="MU001686">
    <property type="protein sequence ID" value="KAF2455438.1"/>
    <property type="molecule type" value="Genomic_DNA"/>
</dbReference>
<dbReference type="InterPro" id="IPR013087">
    <property type="entry name" value="Znf_C2H2_type"/>
</dbReference>
<organism evidence="2 3">
    <name type="scientific">Lineolata rhizophorae</name>
    <dbReference type="NCBI Taxonomy" id="578093"/>
    <lineage>
        <taxon>Eukaryota</taxon>
        <taxon>Fungi</taxon>
        <taxon>Dikarya</taxon>
        <taxon>Ascomycota</taxon>
        <taxon>Pezizomycotina</taxon>
        <taxon>Dothideomycetes</taxon>
        <taxon>Dothideomycetes incertae sedis</taxon>
        <taxon>Lineolatales</taxon>
        <taxon>Lineolataceae</taxon>
        <taxon>Lineolata</taxon>
    </lineage>
</organism>
<protein>
    <recommendedName>
        <fullName evidence="1">C2H2-type domain-containing protein</fullName>
    </recommendedName>
</protein>